<dbReference type="EMBL" id="CAJOBJ010030609">
    <property type="protein sequence ID" value="CAF4270598.1"/>
    <property type="molecule type" value="Genomic_DNA"/>
</dbReference>
<dbReference type="SUPFAM" id="SSF52540">
    <property type="entry name" value="P-loop containing nucleoside triphosphate hydrolases"/>
    <property type="match status" value="1"/>
</dbReference>
<dbReference type="PANTHER" id="PTHR10513">
    <property type="entry name" value="DEOXYNUCLEOSIDE KINASE"/>
    <property type="match status" value="1"/>
</dbReference>
<dbReference type="GO" id="GO:0019136">
    <property type="term" value="F:deoxynucleoside kinase activity"/>
    <property type="evidence" value="ECO:0007669"/>
    <property type="project" value="TreeGrafter"/>
</dbReference>
<gene>
    <name evidence="4" type="ORF">BYL167_LOCUS79299</name>
    <name evidence="5" type="ORF">BYL167_LOCUS79313</name>
    <name evidence="2" type="ORF">GIL414_LOCUS24537</name>
    <name evidence="3" type="ORF">GIL414_LOCUS24554</name>
</gene>
<dbReference type="Pfam" id="PF01712">
    <property type="entry name" value="dNK"/>
    <property type="match status" value="1"/>
</dbReference>
<feature type="domain" description="Deoxynucleoside kinase" evidence="1">
    <location>
        <begin position="7"/>
        <end position="46"/>
    </location>
</feature>
<protein>
    <recommendedName>
        <fullName evidence="1">Deoxynucleoside kinase domain-containing protein</fullName>
    </recommendedName>
</protein>
<dbReference type="InterPro" id="IPR050566">
    <property type="entry name" value="Deoxyribonucleoside_kinase"/>
</dbReference>
<organism evidence="2 6">
    <name type="scientific">Rotaria magnacalcarata</name>
    <dbReference type="NCBI Taxonomy" id="392030"/>
    <lineage>
        <taxon>Eukaryota</taxon>
        <taxon>Metazoa</taxon>
        <taxon>Spiralia</taxon>
        <taxon>Gnathifera</taxon>
        <taxon>Rotifera</taxon>
        <taxon>Eurotatoria</taxon>
        <taxon>Bdelloidea</taxon>
        <taxon>Philodinida</taxon>
        <taxon>Philodinidae</taxon>
        <taxon>Rotaria</taxon>
    </lineage>
</organism>
<evidence type="ECO:0000313" key="5">
    <source>
        <dbReference type="EMBL" id="CAF5183430.1"/>
    </source>
</evidence>
<dbReference type="EMBL" id="CAJOBH010292954">
    <property type="protein sequence ID" value="CAF5183323.1"/>
    <property type="molecule type" value="Genomic_DNA"/>
</dbReference>
<dbReference type="EMBL" id="CAJOBJ010030682">
    <property type="protein sequence ID" value="CAF4270953.1"/>
    <property type="molecule type" value="Genomic_DNA"/>
</dbReference>
<dbReference type="AlphaFoldDB" id="A0A8S2T5A3"/>
<dbReference type="PANTHER" id="PTHR10513:SF24">
    <property type="entry name" value="THYMIDINE KINASE 2, MITOCHONDRIAL"/>
    <property type="match status" value="1"/>
</dbReference>
<accession>A0A8S2T5A3</accession>
<dbReference type="Proteomes" id="UP000681720">
    <property type="component" value="Unassembled WGS sequence"/>
</dbReference>
<proteinExistence type="predicted"/>
<feature type="non-terminal residue" evidence="2">
    <location>
        <position position="1"/>
    </location>
</feature>
<dbReference type="InterPro" id="IPR031314">
    <property type="entry name" value="DNK_dom"/>
</dbReference>
<comment type="caution">
    <text evidence="2">The sequence shown here is derived from an EMBL/GenBank/DDBJ whole genome shotgun (WGS) entry which is preliminary data.</text>
</comment>
<name>A0A8S2T5A3_9BILA</name>
<evidence type="ECO:0000259" key="1">
    <source>
        <dbReference type="Pfam" id="PF01712"/>
    </source>
</evidence>
<evidence type="ECO:0000313" key="2">
    <source>
        <dbReference type="EMBL" id="CAF4270598.1"/>
    </source>
</evidence>
<dbReference type="GO" id="GO:0005739">
    <property type="term" value="C:mitochondrion"/>
    <property type="evidence" value="ECO:0007669"/>
    <property type="project" value="TreeGrafter"/>
</dbReference>
<evidence type="ECO:0000313" key="3">
    <source>
        <dbReference type="EMBL" id="CAF4270953.1"/>
    </source>
</evidence>
<dbReference type="Proteomes" id="UP000681967">
    <property type="component" value="Unassembled WGS sequence"/>
</dbReference>
<dbReference type="EMBL" id="CAJOBH010293051">
    <property type="protein sequence ID" value="CAF5183430.1"/>
    <property type="molecule type" value="Genomic_DNA"/>
</dbReference>
<feature type="non-terminal residue" evidence="2">
    <location>
        <position position="49"/>
    </location>
</feature>
<evidence type="ECO:0000313" key="4">
    <source>
        <dbReference type="EMBL" id="CAF5183323.1"/>
    </source>
</evidence>
<evidence type="ECO:0000313" key="6">
    <source>
        <dbReference type="Proteomes" id="UP000681720"/>
    </source>
</evidence>
<dbReference type="Gene3D" id="3.40.50.300">
    <property type="entry name" value="P-loop containing nucleotide triphosphate hydrolases"/>
    <property type="match status" value="1"/>
</dbReference>
<dbReference type="InterPro" id="IPR027417">
    <property type="entry name" value="P-loop_NTPase"/>
</dbReference>
<sequence length="49" mass="5212">SSRKITIAVEGNIGSGKSTVLDHLSKSSLCDIIAEPIESWTNLKGDNLL</sequence>
<reference evidence="2" key="1">
    <citation type="submission" date="2021-02" db="EMBL/GenBank/DDBJ databases">
        <authorList>
            <person name="Nowell W R."/>
        </authorList>
    </citation>
    <scope>NUCLEOTIDE SEQUENCE</scope>
</reference>